<protein>
    <submittedName>
        <fullName evidence="2">Protein cramped-like, variant 2</fullName>
    </submittedName>
</protein>
<reference evidence="2" key="1">
    <citation type="journal article" date="2012" name="Nat. Genet.">
        <title>Whole-genome sequence of Schistosoma haematobium.</title>
        <authorList>
            <person name="Young N.D."/>
            <person name="Jex A.R."/>
            <person name="Li B."/>
            <person name="Liu S."/>
            <person name="Yang L."/>
            <person name="Xiong Z."/>
            <person name="Li Y."/>
            <person name="Cantacessi C."/>
            <person name="Hall R.S."/>
            <person name="Xu X."/>
            <person name="Chen F."/>
            <person name="Wu X."/>
            <person name="Zerlotini A."/>
            <person name="Oliveira G."/>
            <person name="Hofmann A."/>
            <person name="Zhang G."/>
            <person name="Fang X."/>
            <person name="Kang Y."/>
            <person name="Campbell B.E."/>
            <person name="Loukas A."/>
            <person name="Ranganathan S."/>
            <person name="Rollinson D."/>
            <person name="Rinaldi G."/>
            <person name="Brindley P.J."/>
            <person name="Yang H."/>
            <person name="Wang J."/>
            <person name="Wang J."/>
            <person name="Gasser R.B."/>
        </authorList>
    </citation>
    <scope>NUCLEOTIDE SEQUENCE</scope>
</reference>
<dbReference type="CTD" id="57585"/>
<name>A0A922RZV6_SCHHA</name>
<reference evidence="2" key="2">
    <citation type="journal article" date="2019" name="Gigascience">
        <title>High-quality Schistosoma haematobium genome achieved by single-molecule and long-range sequencing.</title>
        <authorList>
            <person name="Stroehlein A.J."/>
            <person name="Korhonen P.K."/>
            <person name="Chong T.M."/>
            <person name="Lim Y.L."/>
            <person name="Chan K.G."/>
            <person name="Webster B."/>
            <person name="Rollinson D."/>
            <person name="Brindley P.J."/>
            <person name="Gasser R.B."/>
            <person name="Young N.D."/>
        </authorList>
    </citation>
    <scope>NUCLEOTIDE SEQUENCE</scope>
</reference>
<dbReference type="RefSeq" id="XP_051069305.1">
    <property type="nucleotide sequence ID" value="XM_051213334.1"/>
</dbReference>
<organism evidence="2 3">
    <name type="scientific">Schistosoma haematobium</name>
    <name type="common">Blood fluke</name>
    <dbReference type="NCBI Taxonomy" id="6185"/>
    <lineage>
        <taxon>Eukaryota</taxon>
        <taxon>Metazoa</taxon>
        <taxon>Spiralia</taxon>
        <taxon>Lophotrochozoa</taxon>
        <taxon>Platyhelminthes</taxon>
        <taxon>Trematoda</taxon>
        <taxon>Digenea</taxon>
        <taxon>Strigeidida</taxon>
        <taxon>Schistosomatoidea</taxon>
        <taxon>Schistosomatidae</taxon>
        <taxon>Schistosoma</taxon>
    </lineage>
</organism>
<dbReference type="GeneID" id="24596162"/>
<comment type="caution">
    <text evidence="2">The sequence shown here is derived from an EMBL/GenBank/DDBJ whole genome shotgun (WGS) entry which is preliminary data.</text>
</comment>
<evidence type="ECO:0000313" key="3">
    <source>
        <dbReference type="Proteomes" id="UP000471633"/>
    </source>
</evidence>
<gene>
    <name evidence="2" type="primary">CRAMP1</name>
    <name evidence="2" type="ORF">MS3_00005301</name>
</gene>
<evidence type="ECO:0000313" key="2">
    <source>
        <dbReference type="EMBL" id="KAH9587632.1"/>
    </source>
</evidence>
<dbReference type="AlphaFoldDB" id="A0A922RZV6"/>
<feature type="compositionally biased region" description="Polar residues" evidence="1">
    <location>
        <begin position="52"/>
        <end position="68"/>
    </location>
</feature>
<keyword evidence="3" id="KW-1185">Reference proteome</keyword>
<sequence>MNDLLLVSTETNQCSMSSSSFSNDTLASLLNTLCPRCPLSSTHDNQNILTESSARPTDSTLSPLNELSTPDLHKTTFSTPTTNDVNVSLKIEENAEKSFDFRTIDSVCSYPPVSPSIGDISFTDSMAAAVMDVHHMELDHSDGEQSTDVHSEPLNLIASNLIIQPDVYPIRPSYESLVEHDDIKTRGISRSEYNCITNVEVFLRMNTPQSRRNSVGLNSTLQIPTTSSS</sequence>
<proteinExistence type="predicted"/>
<accession>A0A922RZV6</accession>
<evidence type="ECO:0000256" key="1">
    <source>
        <dbReference type="SAM" id="MobiDB-lite"/>
    </source>
</evidence>
<reference evidence="2" key="4">
    <citation type="journal article" date="2022" name="PLoS Pathog.">
        <title>Chromosome-level genome of Schistosoma haematobium underpins genome-wide explorations of molecular variation.</title>
        <authorList>
            <person name="Stroehlein A.J."/>
            <person name="Korhonen P.K."/>
            <person name="Lee V.V."/>
            <person name="Ralph S.A."/>
            <person name="Mentink-Kane M."/>
            <person name="You H."/>
            <person name="McManus D.P."/>
            <person name="Tchuente L.T."/>
            <person name="Stothard J.R."/>
            <person name="Kaur P."/>
            <person name="Dudchenko O."/>
            <person name="Aiden E.L."/>
            <person name="Yang B."/>
            <person name="Yang H."/>
            <person name="Emery A.M."/>
            <person name="Webster B.L."/>
            <person name="Brindley P.J."/>
            <person name="Rollinson D."/>
            <person name="Chang B.C.H."/>
            <person name="Gasser R.B."/>
            <person name="Young N.D."/>
        </authorList>
    </citation>
    <scope>NUCLEOTIDE SEQUENCE</scope>
</reference>
<dbReference type="Proteomes" id="UP000471633">
    <property type="component" value="Unassembled WGS sequence"/>
</dbReference>
<feature type="region of interest" description="Disordered" evidence="1">
    <location>
        <begin position="52"/>
        <end position="79"/>
    </location>
</feature>
<reference evidence="2" key="3">
    <citation type="submission" date="2021-06" db="EMBL/GenBank/DDBJ databases">
        <title>Chromosome-level genome assembly for S. haematobium.</title>
        <authorList>
            <person name="Stroehlein A.J."/>
        </authorList>
    </citation>
    <scope>NUCLEOTIDE SEQUENCE</scope>
</reference>
<dbReference type="EMBL" id="AMPZ03000003">
    <property type="protein sequence ID" value="KAH9587632.1"/>
    <property type="molecule type" value="Genomic_DNA"/>
</dbReference>